<dbReference type="Proteomes" id="UP000584824">
    <property type="component" value="Unassembled WGS sequence"/>
</dbReference>
<reference evidence="2 3" key="1">
    <citation type="submission" date="2020-08" db="EMBL/GenBank/DDBJ databases">
        <title>Genomic Encyclopedia of Type Strains, Phase IV (KMG-IV): sequencing the most valuable type-strain genomes for metagenomic binning, comparative biology and taxonomic classification.</title>
        <authorList>
            <person name="Goeker M."/>
        </authorList>
    </citation>
    <scope>NUCLEOTIDE SEQUENCE [LARGE SCALE GENOMIC DNA]</scope>
    <source>
        <strain evidence="2 3">DSM 26385</strain>
    </source>
</reference>
<organism evidence="2 3">
    <name type="scientific">Allorhizobium borbori</name>
    <dbReference type="NCBI Taxonomy" id="485907"/>
    <lineage>
        <taxon>Bacteria</taxon>
        <taxon>Pseudomonadati</taxon>
        <taxon>Pseudomonadota</taxon>
        <taxon>Alphaproteobacteria</taxon>
        <taxon>Hyphomicrobiales</taxon>
        <taxon>Rhizobiaceae</taxon>
        <taxon>Rhizobium/Agrobacterium group</taxon>
        <taxon>Allorhizobium</taxon>
    </lineage>
</organism>
<evidence type="ECO:0000313" key="2">
    <source>
        <dbReference type="EMBL" id="MBB4102855.1"/>
    </source>
</evidence>
<dbReference type="AlphaFoldDB" id="A0A7W6K0C8"/>
<name>A0A7W6K0C8_9HYPH</name>
<evidence type="ECO:0000313" key="3">
    <source>
        <dbReference type="Proteomes" id="UP000584824"/>
    </source>
</evidence>
<accession>A0A7W6K0C8</accession>
<keyword evidence="1" id="KW-1133">Transmembrane helix</keyword>
<sequence>MSRKGLLGLWVVSVAVTVGAIRWNTAHYAADAASPFLTAVMMVALLACLLLTFLVIVCGMAELTVHFIGAGWLSRLTGTPFAVLLWDELRPDRRNRR</sequence>
<keyword evidence="1" id="KW-0812">Transmembrane</keyword>
<dbReference type="RefSeq" id="WP_183790834.1">
    <property type="nucleotide sequence ID" value="NZ_JACIDU010000004.1"/>
</dbReference>
<gene>
    <name evidence="2" type="ORF">GGQ66_001398</name>
</gene>
<dbReference type="EMBL" id="JACIDU010000004">
    <property type="protein sequence ID" value="MBB4102855.1"/>
    <property type="molecule type" value="Genomic_DNA"/>
</dbReference>
<protein>
    <submittedName>
        <fullName evidence="2">Uncharacterized protein</fullName>
    </submittedName>
</protein>
<keyword evidence="3" id="KW-1185">Reference proteome</keyword>
<evidence type="ECO:0000256" key="1">
    <source>
        <dbReference type="SAM" id="Phobius"/>
    </source>
</evidence>
<feature type="transmembrane region" description="Helical" evidence="1">
    <location>
        <begin position="36"/>
        <end position="58"/>
    </location>
</feature>
<keyword evidence="1" id="KW-0472">Membrane</keyword>
<comment type="caution">
    <text evidence="2">The sequence shown here is derived from an EMBL/GenBank/DDBJ whole genome shotgun (WGS) entry which is preliminary data.</text>
</comment>
<proteinExistence type="predicted"/>